<dbReference type="RefSeq" id="WP_345242545.1">
    <property type="nucleotide sequence ID" value="NZ_BAABHD010000022.1"/>
</dbReference>
<name>A0ABP8MM31_9BACT</name>
<reference evidence="4" key="1">
    <citation type="journal article" date="2019" name="Int. J. Syst. Evol. Microbiol.">
        <title>The Global Catalogue of Microorganisms (GCM) 10K type strain sequencing project: providing services to taxonomists for standard genome sequencing and annotation.</title>
        <authorList>
            <consortium name="The Broad Institute Genomics Platform"/>
            <consortium name="The Broad Institute Genome Sequencing Center for Infectious Disease"/>
            <person name="Wu L."/>
            <person name="Ma J."/>
        </authorList>
    </citation>
    <scope>NUCLEOTIDE SEQUENCE [LARGE SCALE GENOMIC DNA]</scope>
    <source>
        <strain evidence="4">JCM 17927</strain>
    </source>
</reference>
<protein>
    <submittedName>
        <fullName evidence="3">Uncharacterized protein</fullName>
    </submittedName>
</protein>
<keyword evidence="2" id="KW-0472">Membrane</keyword>
<proteinExistence type="predicted"/>
<evidence type="ECO:0000313" key="3">
    <source>
        <dbReference type="EMBL" id="GAA4452910.1"/>
    </source>
</evidence>
<dbReference type="PROSITE" id="PS51257">
    <property type="entry name" value="PROKAR_LIPOPROTEIN"/>
    <property type="match status" value="1"/>
</dbReference>
<evidence type="ECO:0000313" key="4">
    <source>
        <dbReference type="Proteomes" id="UP001501175"/>
    </source>
</evidence>
<evidence type="ECO:0000256" key="1">
    <source>
        <dbReference type="SAM" id="MobiDB-lite"/>
    </source>
</evidence>
<dbReference type="Proteomes" id="UP001501175">
    <property type="component" value="Unassembled WGS sequence"/>
</dbReference>
<dbReference type="EMBL" id="BAABHD010000022">
    <property type="protein sequence ID" value="GAA4452910.1"/>
    <property type="molecule type" value="Genomic_DNA"/>
</dbReference>
<keyword evidence="4" id="KW-1185">Reference proteome</keyword>
<sequence>MRILSSTALLLFVFLLLSSCARDYARFQRTPPVSYRQPTPPKAVSDPKEEEPAPSLPDDLPAVDLINIEITEASTSGRVPVSSPSQRTRQPIERITRMASSETETTTNLPQPRPRPKAQQDKKTLREILGLKPRPKLNWWQRIPWQLKASIIVIAVALLFAFLKITLMAVIFGLIGAYLLVQGLKKSFKVRRPWF</sequence>
<feature type="region of interest" description="Disordered" evidence="1">
    <location>
        <begin position="75"/>
        <end position="122"/>
    </location>
</feature>
<organism evidence="3 4">
    <name type="scientific">Nibrella saemangeumensis</name>
    <dbReference type="NCBI Taxonomy" id="1084526"/>
    <lineage>
        <taxon>Bacteria</taxon>
        <taxon>Pseudomonadati</taxon>
        <taxon>Bacteroidota</taxon>
        <taxon>Cytophagia</taxon>
        <taxon>Cytophagales</taxon>
        <taxon>Spirosomataceae</taxon>
        <taxon>Nibrella</taxon>
    </lineage>
</organism>
<feature type="compositionally biased region" description="Polar residues" evidence="1">
    <location>
        <begin position="98"/>
        <end position="110"/>
    </location>
</feature>
<keyword evidence="2" id="KW-0812">Transmembrane</keyword>
<feature type="transmembrane region" description="Helical" evidence="2">
    <location>
        <begin position="151"/>
        <end position="181"/>
    </location>
</feature>
<comment type="caution">
    <text evidence="3">The sequence shown here is derived from an EMBL/GenBank/DDBJ whole genome shotgun (WGS) entry which is preliminary data.</text>
</comment>
<keyword evidence="2" id="KW-1133">Transmembrane helix</keyword>
<gene>
    <name evidence="3" type="ORF">GCM10023189_17090</name>
</gene>
<evidence type="ECO:0000256" key="2">
    <source>
        <dbReference type="SAM" id="Phobius"/>
    </source>
</evidence>
<feature type="region of interest" description="Disordered" evidence="1">
    <location>
        <begin position="31"/>
        <end position="60"/>
    </location>
</feature>
<feature type="compositionally biased region" description="Polar residues" evidence="1">
    <location>
        <begin position="75"/>
        <end position="89"/>
    </location>
</feature>
<accession>A0ABP8MM31</accession>